<evidence type="ECO:0000313" key="2">
    <source>
        <dbReference type="Proteomes" id="UP000184275"/>
    </source>
</evidence>
<keyword evidence="2" id="KW-1185">Reference proteome</keyword>
<organism evidence="1 2">
    <name type="scientific">Fibrobacter intestinalis</name>
    <dbReference type="NCBI Taxonomy" id="28122"/>
    <lineage>
        <taxon>Bacteria</taxon>
        <taxon>Pseudomonadati</taxon>
        <taxon>Fibrobacterota</taxon>
        <taxon>Fibrobacteria</taxon>
        <taxon>Fibrobacterales</taxon>
        <taxon>Fibrobacteraceae</taxon>
        <taxon>Fibrobacter</taxon>
    </lineage>
</organism>
<evidence type="ECO:0000313" key="1">
    <source>
        <dbReference type="EMBL" id="SHK28933.1"/>
    </source>
</evidence>
<proteinExistence type="predicted"/>
<name>A0A1M6R8Y1_9BACT</name>
<dbReference type="PROSITE" id="PS51257">
    <property type="entry name" value="PROKAR_LIPOPROTEIN"/>
    <property type="match status" value="1"/>
</dbReference>
<reference evidence="2" key="1">
    <citation type="submission" date="2016-11" db="EMBL/GenBank/DDBJ databases">
        <authorList>
            <person name="Varghese N."/>
            <person name="Submissions S."/>
        </authorList>
    </citation>
    <scope>NUCLEOTIDE SEQUENCE [LARGE SCALE GENOMIC DNA]</scope>
    <source>
        <strain evidence="2">UWOS</strain>
    </source>
</reference>
<sequence>MKKIKRWMILGALLAFCGCNQEESLLELNLYKFLYREKAPVNVQLYDSVSVLRRVPSAWQLRNYAISNMAELEYVPVEGDTLHVRLLEFSSDMSALAFFLNSGLVQESFPVVEGNFREIAMRGGRRLFVFRYGLLRNYERSELERFVQGFPNYRAGLPQEFLSLPISNRAIGQTSIQMRDFLGVESEFPMLILGYRGDDVFWNAARSWGSVPQDAWQVWVANSRKLHRNVALSADTVFFNAGAETRGAALRLPDGRVVCVWGALSAENLRNHFQKAAQSVYDSPK</sequence>
<accession>A0A1M6R8Y1</accession>
<dbReference type="AlphaFoldDB" id="A0A1M6R8Y1"/>
<evidence type="ECO:0008006" key="3">
    <source>
        <dbReference type="Google" id="ProtNLM"/>
    </source>
</evidence>
<dbReference type="RefSeq" id="WP_073302523.1">
    <property type="nucleotide sequence ID" value="NZ_FRAW01000003.1"/>
</dbReference>
<gene>
    <name evidence="1" type="ORF">SAMN05720469_103153</name>
</gene>
<protein>
    <recommendedName>
        <fullName evidence="3">Lipoprotein</fullName>
    </recommendedName>
</protein>
<dbReference type="EMBL" id="FRAW01000003">
    <property type="protein sequence ID" value="SHK28933.1"/>
    <property type="molecule type" value="Genomic_DNA"/>
</dbReference>
<dbReference type="Proteomes" id="UP000184275">
    <property type="component" value="Unassembled WGS sequence"/>
</dbReference>